<accession>A0ABP0GG21</accession>
<keyword evidence="3 4" id="KW-1015">Disulfide bond</keyword>
<feature type="disulfide bond" evidence="4">
    <location>
        <begin position="179"/>
        <end position="206"/>
    </location>
</feature>
<feature type="domain" description="Sushi" evidence="6">
    <location>
        <begin position="83"/>
        <end position="142"/>
    </location>
</feature>
<feature type="domain" description="Sushi" evidence="6">
    <location>
        <begin position="637"/>
        <end position="695"/>
    </location>
</feature>
<evidence type="ECO:0000256" key="2">
    <source>
        <dbReference type="ARBA" id="ARBA00022737"/>
    </source>
</evidence>
<dbReference type="Proteomes" id="UP001642483">
    <property type="component" value="Unassembled WGS sequence"/>
</dbReference>
<dbReference type="PROSITE" id="PS50923">
    <property type="entry name" value="SUSHI"/>
    <property type="match status" value="8"/>
</dbReference>
<feature type="domain" description="Sushi" evidence="6">
    <location>
        <begin position="330"/>
        <end position="390"/>
    </location>
</feature>
<proteinExistence type="predicted"/>
<name>A0ABP0GG21_CLALP</name>
<dbReference type="EMBL" id="CAWYQH010000119">
    <property type="protein sequence ID" value="CAK8690725.1"/>
    <property type="molecule type" value="Genomic_DNA"/>
</dbReference>
<evidence type="ECO:0000259" key="6">
    <source>
        <dbReference type="PROSITE" id="PS50923"/>
    </source>
</evidence>
<keyword evidence="4" id="KW-0768">Sushi</keyword>
<gene>
    <name evidence="7" type="ORF">CVLEPA_LOCUS23306</name>
</gene>
<sequence>MKEVLRGALICLLFYACAVSSLICRSPDKKDYSSYEPVHRVGVYSKGSVVTYKCDRGYVLHGSSKRTCLGSFHWSGQAPRCIPGCYKPKDPEYGSILSATKLIYSYGQYITYSCYNGYRLHGDAIVYCRRGYGWSHVPTCQGIRQANKCPHRRAPEYGYYTQHADKTNWYSGDVAYYGCQLNYILRGYQTSRCLDNGRWQYDVPICDPICRRPSQPNHGYIRSDPPHKERYQVKDYITYHCDHGYKLDGDEKVYCTHKGWSHSPTCRRYCPYRQAPEYGYYSNDQKDKKYWYPGEYAHYGCQPNYILHGYSSFKCQDDYTWQYDLPTCKRGCRRPSNPQYGSVYSNPSDKDKYEIDEYVTYRCDDGYKLDGDEKVYCRHNGWSHTPTCKRYCPYRQAPDYGYYSNDQNDKKYWYPGEYAHYGCQPNYILHGYSSSKCQDDYTWQYDLPTCKRGCRRPSNPQYGSVYSNPSDKDKYEIDEYVTYRCDDGYKLDGDEKVYCRHNGWSHTPTCKRYCPYRQTPEYGYYSNDQKDKKYWYPGEYAHYGCQPKYILHGYSSSKCQDDYSWQYDVPKCKLGCRRPSDPRYGSISSNPPHKDKYEIGDYVTYQCDNGYQLYGDSKVYCQRRGWSHSPSCKRYCPYREPPHNGYYHENNDKRYWYPGDIAQYRCNAGYILYGYSSSKCQDDYSWQYDVPRCQRKWMLSRLRSLLTNNLSRCWLHNSATKHQHMCVSQVDATGRRILSTDPFTPTQEERTSSKLGIGSSIPAIADITSTEMRKFTAQTEGGLTHHLAEDILEVI</sequence>
<dbReference type="InterPro" id="IPR035976">
    <property type="entry name" value="Sushi/SCR/CCP_sf"/>
</dbReference>
<evidence type="ECO:0000256" key="3">
    <source>
        <dbReference type="ARBA" id="ARBA00023157"/>
    </source>
</evidence>
<feature type="domain" description="Sushi" evidence="6">
    <location>
        <begin position="221"/>
        <end position="268"/>
    </location>
</feature>
<dbReference type="PROSITE" id="PS51257">
    <property type="entry name" value="PROKAR_LIPOPROTEIN"/>
    <property type="match status" value="1"/>
</dbReference>
<feature type="signal peptide" evidence="5">
    <location>
        <begin position="1"/>
        <end position="20"/>
    </location>
</feature>
<dbReference type="SUPFAM" id="SSF57535">
    <property type="entry name" value="Complement control module/SCR domain"/>
    <property type="match status" value="11"/>
</dbReference>
<feature type="domain" description="Sushi" evidence="6">
    <location>
        <begin position="452"/>
        <end position="512"/>
    </location>
</feature>
<keyword evidence="1 5" id="KW-0732">Signal</keyword>
<feature type="domain" description="Sushi" evidence="6">
    <location>
        <begin position="574"/>
        <end position="634"/>
    </location>
</feature>
<comment type="caution">
    <text evidence="7">The sequence shown here is derived from an EMBL/GenBank/DDBJ whole genome shotgun (WGS) entry which is preliminary data.</text>
</comment>
<evidence type="ECO:0000256" key="4">
    <source>
        <dbReference type="PROSITE-ProRule" id="PRU00302"/>
    </source>
</evidence>
<evidence type="ECO:0000256" key="5">
    <source>
        <dbReference type="SAM" id="SignalP"/>
    </source>
</evidence>
<feature type="domain" description="Sushi" evidence="6">
    <location>
        <begin position="22"/>
        <end position="81"/>
    </location>
</feature>
<evidence type="ECO:0000313" key="8">
    <source>
        <dbReference type="Proteomes" id="UP001642483"/>
    </source>
</evidence>
<organism evidence="7 8">
    <name type="scientific">Clavelina lepadiformis</name>
    <name type="common">Light-bulb sea squirt</name>
    <name type="synonym">Ascidia lepadiformis</name>
    <dbReference type="NCBI Taxonomy" id="159417"/>
    <lineage>
        <taxon>Eukaryota</taxon>
        <taxon>Metazoa</taxon>
        <taxon>Chordata</taxon>
        <taxon>Tunicata</taxon>
        <taxon>Ascidiacea</taxon>
        <taxon>Aplousobranchia</taxon>
        <taxon>Clavelinidae</taxon>
        <taxon>Clavelina</taxon>
    </lineage>
</organism>
<dbReference type="CDD" id="cd00033">
    <property type="entry name" value="CCP"/>
    <property type="match status" value="11"/>
</dbReference>
<dbReference type="Gene3D" id="2.10.70.10">
    <property type="entry name" value="Complement Module, domain 1"/>
    <property type="match status" value="11"/>
</dbReference>
<comment type="caution">
    <text evidence="4">Lacks conserved residue(s) required for the propagation of feature annotation.</text>
</comment>
<dbReference type="PANTHER" id="PTHR45656">
    <property type="entry name" value="PROTEIN CBR-CLEC-78"/>
    <property type="match status" value="1"/>
</dbReference>
<keyword evidence="8" id="KW-1185">Reference proteome</keyword>
<feature type="disulfide bond" evidence="4">
    <location>
        <begin position="54"/>
        <end position="81"/>
    </location>
</feature>
<protein>
    <recommendedName>
        <fullName evidence="6">Sushi domain-containing protein</fullName>
    </recommendedName>
</protein>
<dbReference type="PANTHER" id="PTHR45656:SF4">
    <property type="entry name" value="PROTEIN CBR-CLEC-78"/>
    <property type="match status" value="1"/>
</dbReference>
<feature type="disulfide bond" evidence="4">
    <location>
        <begin position="666"/>
        <end position="693"/>
    </location>
</feature>
<evidence type="ECO:0000313" key="7">
    <source>
        <dbReference type="EMBL" id="CAK8690725.1"/>
    </source>
</evidence>
<feature type="chain" id="PRO_5046964014" description="Sushi domain-containing protein" evidence="5">
    <location>
        <begin position="21"/>
        <end position="795"/>
    </location>
</feature>
<reference evidence="7 8" key="1">
    <citation type="submission" date="2024-02" db="EMBL/GenBank/DDBJ databases">
        <authorList>
            <person name="Daric V."/>
            <person name="Darras S."/>
        </authorList>
    </citation>
    <scope>NUCLEOTIDE SEQUENCE [LARGE SCALE GENOMIC DNA]</scope>
</reference>
<evidence type="ECO:0000256" key="1">
    <source>
        <dbReference type="ARBA" id="ARBA00022729"/>
    </source>
</evidence>
<dbReference type="Pfam" id="PF00084">
    <property type="entry name" value="Sushi"/>
    <property type="match status" value="11"/>
</dbReference>
<feature type="disulfide bond" evidence="4">
    <location>
        <begin position="85"/>
        <end position="128"/>
    </location>
</feature>
<feature type="domain" description="Sushi" evidence="6">
    <location>
        <begin position="147"/>
        <end position="208"/>
    </location>
</feature>
<dbReference type="SMART" id="SM00032">
    <property type="entry name" value="CCP"/>
    <property type="match status" value="11"/>
</dbReference>
<dbReference type="InterPro" id="IPR051277">
    <property type="entry name" value="SEZ6_CSMD_C4BPB_Regulators"/>
</dbReference>
<dbReference type="InterPro" id="IPR000436">
    <property type="entry name" value="Sushi_SCR_CCP_dom"/>
</dbReference>
<keyword evidence="2" id="KW-0677">Repeat</keyword>